<accession>A0AAD0KRK1</accession>
<sequence length="41" mass="4677">MLNGITVYGGDQTVFFHNGKPFIKNRDRKLGMVNRLQQVPS</sequence>
<organism evidence="1 2">
    <name type="scientific">Mycobacterium leprae</name>
    <dbReference type="NCBI Taxonomy" id="1769"/>
    <lineage>
        <taxon>Bacteria</taxon>
        <taxon>Bacillati</taxon>
        <taxon>Actinomycetota</taxon>
        <taxon>Actinomycetes</taxon>
        <taxon>Mycobacteriales</taxon>
        <taxon>Mycobacteriaceae</taxon>
        <taxon>Mycobacterium</taxon>
    </lineage>
</organism>
<protein>
    <submittedName>
        <fullName evidence="1">Uncharacterized protein</fullName>
    </submittedName>
</protein>
<dbReference type="RefSeq" id="WP_111481054.1">
    <property type="nucleotide sequence ID" value="NZ_CP029543.1"/>
</dbReference>
<dbReference type="Pfam" id="PF11259">
    <property type="entry name" value="DUF3060"/>
    <property type="match status" value="1"/>
</dbReference>
<name>A0AAD0KRK1_MYCLR</name>
<dbReference type="InterPro" id="IPR021417">
    <property type="entry name" value="DUF3060"/>
</dbReference>
<proteinExistence type="predicted"/>
<reference evidence="1 2" key="1">
    <citation type="submission" date="2018-05" db="EMBL/GenBank/DDBJ databases">
        <title>Evolution of small genomes with special reference to Mycobacterium leprae.</title>
        <authorList>
            <person name="Mohanty P.S."/>
            <person name="Bansal A.K."/>
            <person name="Gupta U.D."/>
            <person name="Naaz F."/>
            <person name="Dwivedi V.D."/>
            <person name="Singh H."/>
            <person name="Gupta G."/>
            <person name="Sharma S."/>
            <person name="Arora M."/>
        </authorList>
    </citation>
    <scope>NUCLEOTIDE SEQUENCE [LARGE SCALE GENOMIC DNA]</scope>
    <source>
        <strain evidence="1 2">MRHRU-235-G</strain>
    </source>
</reference>
<evidence type="ECO:0000313" key="1">
    <source>
        <dbReference type="EMBL" id="AWV48313.1"/>
    </source>
</evidence>
<dbReference type="AlphaFoldDB" id="A0AAD0KRK1"/>
<dbReference type="EMBL" id="CP029543">
    <property type="protein sequence ID" value="AWV48313.1"/>
    <property type="molecule type" value="Genomic_DNA"/>
</dbReference>
<gene>
    <name evidence="1" type="ORF">DIJ64_10330</name>
</gene>
<evidence type="ECO:0000313" key="2">
    <source>
        <dbReference type="Proteomes" id="UP000249682"/>
    </source>
</evidence>
<dbReference type="Proteomes" id="UP000249682">
    <property type="component" value="Chromosome"/>
</dbReference>